<dbReference type="InterPro" id="IPR019707">
    <property type="entry name" value="DUF2582"/>
</dbReference>
<reference evidence="1" key="2">
    <citation type="submission" date="2021-04" db="EMBL/GenBank/DDBJ databases">
        <authorList>
            <person name="Gilroy R."/>
        </authorList>
    </citation>
    <scope>NUCLEOTIDE SEQUENCE</scope>
    <source>
        <strain evidence="1">ChiHjej12B11-9795</strain>
    </source>
</reference>
<accession>A0A9D2HUQ0</accession>
<dbReference type="Proteomes" id="UP000823862">
    <property type="component" value="Unassembled WGS sequence"/>
</dbReference>
<gene>
    <name evidence="1" type="ORF">H9950_00615</name>
</gene>
<evidence type="ECO:0000313" key="1">
    <source>
        <dbReference type="EMBL" id="HJA84701.1"/>
    </source>
</evidence>
<comment type="caution">
    <text evidence="1">The sequence shown here is derived from an EMBL/GenBank/DDBJ whole genome shotgun (WGS) entry which is preliminary data.</text>
</comment>
<dbReference type="Pfam" id="PF10771">
    <property type="entry name" value="DUF2582"/>
    <property type="match status" value="1"/>
</dbReference>
<dbReference type="EMBL" id="DWZI01000002">
    <property type="protein sequence ID" value="HJA84701.1"/>
    <property type="molecule type" value="Genomic_DNA"/>
</dbReference>
<dbReference type="InterPro" id="IPR036388">
    <property type="entry name" value="WH-like_DNA-bd_sf"/>
</dbReference>
<evidence type="ECO:0000313" key="2">
    <source>
        <dbReference type="Proteomes" id="UP000823862"/>
    </source>
</evidence>
<organism evidence="1 2">
    <name type="scientific">Candidatus Bacteroides avicola</name>
    <dbReference type="NCBI Taxonomy" id="2838468"/>
    <lineage>
        <taxon>Bacteria</taxon>
        <taxon>Pseudomonadati</taxon>
        <taxon>Bacteroidota</taxon>
        <taxon>Bacteroidia</taxon>
        <taxon>Bacteroidales</taxon>
        <taxon>Bacteroidaceae</taxon>
        <taxon>Bacteroides</taxon>
    </lineage>
</organism>
<proteinExistence type="predicted"/>
<dbReference type="Gene3D" id="1.10.10.10">
    <property type="entry name" value="Winged helix-like DNA-binding domain superfamily/Winged helix DNA-binding domain"/>
    <property type="match status" value="1"/>
</dbReference>
<name>A0A9D2HUQ0_9BACE</name>
<protein>
    <submittedName>
        <fullName evidence="1">Winged helix-turn-helix domain-containing protein</fullName>
    </submittedName>
</protein>
<dbReference type="AlphaFoldDB" id="A0A9D2HUQ0"/>
<reference evidence="1" key="1">
    <citation type="journal article" date="2021" name="PeerJ">
        <title>Extensive microbial diversity within the chicken gut microbiome revealed by metagenomics and culture.</title>
        <authorList>
            <person name="Gilroy R."/>
            <person name="Ravi A."/>
            <person name="Getino M."/>
            <person name="Pursley I."/>
            <person name="Horton D.L."/>
            <person name="Alikhan N.F."/>
            <person name="Baker D."/>
            <person name="Gharbi K."/>
            <person name="Hall N."/>
            <person name="Watson M."/>
            <person name="Adriaenssens E.M."/>
            <person name="Foster-Nyarko E."/>
            <person name="Jarju S."/>
            <person name="Secka A."/>
            <person name="Antonio M."/>
            <person name="Oren A."/>
            <person name="Chaudhuri R.R."/>
            <person name="La Ragione R."/>
            <person name="Hildebrand F."/>
            <person name="Pallen M.J."/>
        </authorList>
    </citation>
    <scope>NUCLEOTIDE SEQUENCE</scope>
    <source>
        <strain evidence="1">ChiHjej12B11-9795</strain>
    </source>
</reference>
<sequence length="74" mass="8597">MDALSIGQNAGKIWRLLDHNRKWEYNELKAETGLSDRDLNAAIGWLAREDKIQFETSQVDGHDYLYLELNLYIG</sequence>